<dbReference type="EMBL" id="CM008054">
    <property type="protein sequence ID" value="PAN49590.1"/>
    <property type="molecule type" value="Genomic_DNA"/>
</dbReference>
<protein>
    <submittedName>
        <fullName evidence="2">Uncharacterized protein</fullName>
    </submittedName>
</protein>
<evidence type="ECO:0000313" key="2">
    <source>
        <dbReference type="EMBL" id="PAN49590.1"/>
    </source>
</evidence>
<organism evidence="2">
    <name type="scientific">Panicum hallii</name>
    <dbReference type="NCBI Taxonomy" id="206008"/>
    <lineage>
        <taxon>Eukaryota</taxon>
        <taxon>Viridiplantae</taxon>
        <taxon>Streptophyta</taxon>
        <taxon>Embryophyta</taxon>
        <taxon>Tracheophyta</taxon>
        <taxon>Spermatophyta</taxon>
        <taxon>Magnoliopsida</taxon>
        <taxon>Liliopsida</taxon>
        <taxon>Poales</taxon>
        <taxon>Poaceae</taxon>
        <taxon>PACMAD clade</taxon>
        <taxon>Panicoideae</taxon>
        <taxon>Panicodae</taxon>
        <taxon>Paniceae</taxon>
        <taxon>Panicinae</taxon>
        <taxon>Panicum</taxon>
        <taxon>Panicum sect. Panicum</taxon>
    </lineage>
</organism>
<accession>A0A2S3IQG5</accession>
<reference evidence="2" key="1">
    <citation type="submission" date="2018-04" db="EMBL/GenBank/DDBJ databases">
        <title>WGS assembly of Panicum hallii.</title>
        <authorList>
            <person name="Lovell J."/>
            <person name="Jenkins J."/>
            <person name="Lowry D."/>
            <person name="Mamidi S."/>
            <person name="Sreedasyam A."/>
            <person name="Weng X."/>
            <person name="Barry K."/>
            <person name="Bonette J."/>
            <person name="Campitelli B."/>
            <person name="Daum C."/>
            <person name="Gordon S."/>
            <person name="Gould B."/>
            <person name="Lipzen A."/>
            <person name="Macqueen A."/>
            <person name="Palacio-Mejia J."/>
            <person name="Plott C."/>
            <person name="Shakirov E."/>
            <person name="Shu S."/>
            <person name="Yoshinaga Y."/>
            <person name="Zane M."/>
            <person name="Rokhsar D."/>
            <person name="Grimwood J."/>
            <person name="Schmutz J."/>
            <person name="Juenger T."/>
        </authorList>
    </citation>
    <scope>NUCLEOTIDE SEQUENCE [LARGE SCALE GENOMIC DNA]</scope>
    <source>
        <strain evidence="2">FIL2</strain>
    </source>
</reference>
<gene>
    <name evidence="2" type="ORF">PAHAL_9G458300</name>
</gene>
<evidence type="ECO:0000256" key="1">
    <source>
        <dbReference type="SAM" id="MobiDB-lite"/>
    </source>
</evidence>
<feature type="region of interest" description="Disordered" evidence="1">
    <location>
        <begin position="90"/>
        <end position="130"/>
    </location>
</feature>
<dbReference type="Proteomes" id="UP000243499">
    <property type="component" value="Chromosome 9"/>
</dbReference>
<proteinExistence type="predicted"/>
<name>A0A2S3IQG5_9POAL</name>
<dbReference type="Gramene" id="PAN49590">
    <property type="protein sequence ID" value="PAN49590"/>
    <property type="gene ID" value="PAHAL_9G458300"/>
</dbReference>
<feature type="compositionally biased region" description="Basic residues" evidence="1">
    <location>
        <begin position="104"/>
        <end position="114"/>
    </location>
</feature>
<dbReference type="AlphaFoldDB" id="A0A2S3IQG5"/>
<sequence>MASPEVSDSSSLPFSTRRSDLVSAAAWFLCTISLACSTPTCRALTPDGGRGRRACSSYERRPAAPRGGLLRALQGGPLLRALRRRLLRPLLRRAPPRPGETRGRRPRSSRRRRRGGLDQAQPGAAQGTARSGERDSFCVSCGAGFSSALCGHHVGHETFRVVVCEGLYCARCTGSEPWFHLFTGIQTYRDKKGHILVPLHPRCSGRRCKSYGGCCR</sequence>